<feature type="transmembrane region" description="Helical" evidence="7">
    <location>
        <begin position="136"/>
        <end position="159"/>
    </location>
</feature>
<evidence type="ECO:0000256" key="7">
    <source>
        <dbReference type="RuleBase" id="RU362048"/>
    </source>
</evidence>
<proteinExistence type="inferred from homology"/>
<dbReference type="Proteomes" id="UP001451606">
    <property type="component" value="Chromosome"/>
</dbReference>
<organism evidence="8 9">
    <name type="scientific">Oxyplasma meridianum</name>
    <dbReference type="NCBI Taxonomy" id="3073602"/>
    <lineage>
        <taxon>Archaea</taxon>
        <taxon>Methanobacteriati</taxon>
        <taxon>Thermoplasmatota</taxon>
        <taxon>Thermoplasmata</taxon>
        <taxon>Thermoplasmatales</taxon>
        <taxon>Thermoplasmataceae</taxon>
        <taxon>Oxyplasma</taxon>
    </lineage>
</organism>
<dbReference type="KEGG" id="omr:OXIME_001219"/>
<keyword evidence="3" id="KW-1003">Cell membrane</keyword>
<gene>
    <name evidence="8" type="ORF">OXIME_001219</name>
</gene>
<sequence length="201" mass="21483">MSLAVDFLKVFIPLFVVIDPFSSLVLFMSLTSGMDAKAKKAITADAVLYGGIILIFFALVGNFILLFFGISIPALEIAGGLILLIMGIEMVRQGDKPPSSGGRSPVSDVGIVPLATPLLAGPGAISLVIILMEGSIATKIMTMVSIVLLFLIVYIFFFFSGRIDRLFGDKVMKVITRIFGVLVAGFAVQYFLNALSLLGLK</sequence>
<keyword evidence="5 7" id="KW-1133">Transmembrane helix</keyword>
<evidence type="ECO:0000256" key="3">
    <source>
        <dbReference type="ARBA" id="ARBA00022475"/>
    </source>
</evidence>
<evidence type="ECO:0000256" key="1">
    <source>
        <dbReference type="ARBA" id="ARBA00004651"/>
    </source>
</evidence>
<comment type="caution">
    <text evidence="7">Lacks conserved residue(s) required for the propagation of feature annotation.</text>
</comment>
<evidence type="ECO:0000256" key="4">
    <source>
        <dbReference type="ARBA" id="ARBA00022692"/>
    </source>
</evidence>
<keyword evidence="9" id="KW-1185">Reference proteome</keyword>
<dbReference type="PANTHER" id="PTHR33508:SF1">
    <property type="entry name" value="UPF0056 MEMBRANE PROTEIN YHCE"/>
    <property type="match status" value="1"/>
</dbReference>
<keyword evidence="4 7" id="KW-0812">Transmembrane</keyword>
<name>A0AAX4NGV0_9ARCH</name>
<dbReference type="NCBIfam" id="TIGR00427">
    <property type="entry name" value="NAAT family transporter"/>
    <property type="match status" value="1"/>
</dbReference>
<dbReference type="RefSeq" id="WP_393970973.1">
    <property type="nucleotide sequence ID" value="NZ_CP133772.1"/>
</dbReference>
<evidence type="ECO:0000256" key="6">
    <source>
        <dbReference type="ARBA" id="ARBA00023136"/>
    </source>
</evidence>
<feature type="transmembrane region" description="Helical" evidence="7">
    <location>
        <begin position="42"/>
        <end position="60"/>
    </location>
</feature>
<feature type="transmembrane region" description="Helical" evidence="7">
    <location>
        <begin position="12"/>
        <end position="30"/>
    </location>
</feature>
<dbReference type="InterPro" id="IPR002771">
    <property type="entry name" value="Multi_antbiot-R_MarC"/>
</dbReference>
<comment type="subcellular location">
    <subcellularLocation>
        <location evidence="1 7">Cell membrane</location>
        <topology evidence="1 7">Multi-pass membrane protein</topology>
    </subcellularLocation>
</comment>
<dbReference type="Pfam" id="PF01914">
    <property type="entry name" value="MarC"/>
    <property type="match status" value="1"/>
</dbReference>
<feature type="transmembrane region" description="Helical" evidence="7">
    <location>
        <begin position="109"/>
        <end position="130"/>
    </location>
</feature>
<dbReference type="PANTHER" id="PTHR33508">
    <property type="entry name" value="UPF0056 MEMBRANE PROTEIN YHCE"/>
    <property type="match status" value="1"/>
</dbReference>
<comment type="similarity">
    <text evidence="2 7">Belongs to the UPF0056 (MarC) family.</text>
</comment>
<dbReference type="EMBL" id="CP133772">
    <property type="protein sequence ID" value="WYY00639.1"/>
    <property type="molecule type" value="Genomic_DNA"/>
</dbReference>
<evidence type="ECO:0000256" key="2">
    <source>
        <dbReference type="ARBA" id="ARBA00009784"/>
    </source>
</evidence>
<evidence type="ECO:0000256" key="5">
    <source>
        <dbReference type="ARBA" id="ARBA00022989"/>
    </source>
</evidence>
<feature type="transmembrane region" description="Helical" evidence="7">
    <location>
        <begin position="171"/>
        <end position="192"/>
    </location>
</feature>
<evidence type="ECO:0000313" key="9">
    <source>
        <dbReference type="Proteomes" id="UP001451606"/>
    </source>
</evidence>
<dbReference type="GeneID" id="95967956"/>
<evidence type="ECO:0000313" key="8">
    <source>
        <dbReference type="EMBL" id="WYY00639.1"/>
    </source>
</evidence>
<accession>A0AAX4NGV0</accession>
<dbReference type="AlphaFoldDB" id="A0AAX4NGV0"/>
<dbReference type="GO" id="GO:0005886">
    <property type="term" value="C:plasma membrane"/>
    <property type="evidence" value="ECO:0007669"/>
    <property type="project" value="UniProtKB-SubCell"/>
</dbReference>
<protein>
    <recommendedName>
        <fullName evidence="7">UPF0056 membrane protein</fullName>
    </recommendedName>
</protein>
<keyword evidence="6 7" id="KW-0472">Membrane</keyword>
<reference evidence="8 9" key="1">
    <citation type="submission" date="2023-09" db="EMBL/GenBank/DDBJ databases">
        <authorList>
            <person name="Golyshina O.V."/>
            <person name="Lunev E.A."/>
            <person name="Bargiela R."/>
            <person name="Gaines M.C."/>
            <person name="Daum B."/>
            <person name="Bale N.J."/>
            <person name="Koenen M."/>
            <person name="Sinninghe Damst J.S."/>
            <person name="Yakimov M."/>
            <person name="Golyshin P.N."/>
        </authorList>
    </citation>
    <scope>NUCLEOTIDE SEQUENCE [LARGE SCALE GENOMIC DNA]</scope>
    <source>
        <strain evidence="8 9">M1</strain>
    </source>
</reference>